<dbReference type="EMBL" id="FOKQ01000007">
    <property type="protein sequence ID" value="SFC11949.1"/>
    <property type="molecule type" value="Genomic_DNA"/>
</dbReference>
<evidence type="ECO:0000313" key="1">
    <source>
        <dbReference type="EMBL" id="SFC11949.1"/>
    </source>
</evidence>
<dbReference type="Proteomes" id="UP000182192">
    <property type="component" value="Unassembled WGS sequence"/>
</dbReference>
<dbReference type="OrthoDB" id="1832453at2"/>
<proteinExistence type="predicted"/>
<reference evidence="1 2" key="1">
    <citation type="submission" date="2016-10" db="EMBL/GenBank/DDBJ databases">
        <authorList>
            <person name="de Groot N.N."/>
        </authorList>
    </citation>
    <scope>NUCLEOTIDE SEQUENCE [LARGE SCALE GENOMIC DNA]</scope>
    <source>
        <strain evidence="1 2">AR67</strain>
    </source>
</reference>
<evidence type="ECO:0000313" key="2">
    <source>
        <dbReference type="Proteomes" id="UP000182192"/>
    </source>
</evidence>
<dbReference type="AlphaFoldDB" id="A0A1I1GJI8"/>
<organism evidence="1 2">
    <name type="scientific">Ruminococcus albus</name>
    <dbReference type="NCBI Taxonomy" id="1264"/>
    <lineage>
        <taxon>Bacteria</taxon>
        <taxon>Bacillati</taxon>
        <taxon>Bacillota</taxon>
        <taxon>Clostridia</taxon>
        <taxon>Eubacteriales</taxon>
        <taxon>Oscillospiraceae</taxon>
        <taxon>Ruminococcus</taxon>
    </lineage>
</organism>
<protein>
    <submittedName>
        <fullName evidence="1">Uncharacterized protein</fullName>
    </submittedName>
</protein>
<gene>
    <name evidence="1" type="ORF">SAMN02910406_01205</name>
</gene>
<sequence>MNSYNNPGATYSKEEIIPESSEVKDYSSFSELYKDKVSQLSKKEGRTIKTKEVASILGIDYEQLRKYINAHERKTKKRDCIIALCALTGCDATETNEALRLYGFSELDQYHRRDEIIWDKLAESPDNPVSVDEINNALSAESYMPLDIHDHRKNNKIDYQDIHFKLVRRHFQCNFEGIVRTSEPDIFLDLLYDVECYYNMRICFEYLGQGRRFEICIQYEEPQIQASENIWQTGIRRRICPKRKKYIVYAYPTEEKESELHEYNHIDETEIFRECFIKIEKTECAEKQRLCDTVNDTRNYGSRISAKVIGGELHIFCETYNTDIPELSEYYLMDHCGGEYTLYVLDRSCFMQMYLNDEKYEQIYGKQPSFRLLHLPKTMEEQFGFHTRKLNDPVLDQYSSEEDIEYSVYEARDIGTFETYSDNTITGLRLKAYRQMRSEIDILIDKLRTGKAHICNRELLGKDADSMIASYFGVPHLEKNETVYSAEQFRDAFEIGLRTVDEIGAFLQANKSLKINVILSSPEA</sequence>
<dbReference type="RefSeq" id="WP_074960645.1">
    <property type="nucleotide sequence ID" value="NZ_FOKQ01000007.1"/>
</dbReference>
<accession>A0A1I1GJI8</accession>
<name>A0A1I1GJI8_RUMAL</name>